<dbReference type="Proteomes" id="UP000006094">
    <property type="component" value="Chromosome"/>
</dbReference>
<dbReference type="AlphaFoldDB" id="K0AY88"/>
<sequence length="227" mass="26365">MSIFNLDYINRLEEEFSLNNYNGIKTENESFKVVDGSVPILISCAHSVNQIRRGGLKQREKYIGSVAKLLHEVKDVNVIYKYHNDGIDDNYVLETRYKYAIENIIKKKNIKMLIDIHGMVGSWSSRFRGYYIELGTDDGRNLLGNNYISNEAVNIFNKNGVDKVVVDKKFKASKNYTISKYTSMNCRIPTMQIEISGDFRDPNFNMYNFKKMIDSFKDIIDFVNRSL</sequence>
<evidence type="ECO:0000313" key="1">
    <source>
        <dbReference type="EMBL" id="AFS78209.1"/>
    </source>
</evidence>
<dbReference type="KEGG" id="cad:Curi_c11960"/>
<dbReference type="RefSeq" id="WP_014967346.1">
    <property type="nucleotide sequence ID" value="NC_018664.1"/>
</dbReference>
<gene>
    <name evidence="1" type="ordered locus">Curi_c11960</name>
</gene>
<keyword evidence="2" id="KW-1185">Reference proteome</keyword>
<evidence type="ECO:0000313" key="2">
    <source>
        <dbReference type="Proteomes" id="UP000006094"/>
    </source>
</evidence>
<reference evidence="1 2" key="1">
    <citation type="journal article" date="2012" name="PLoS ONE">
        <title>The purine-utilizing bacterium Clostridium acidurici 9a: a genome-guided metabolic reconsideration.</title>
        <authorList>
            <person name="Hartwich K."/>
            <person name="Poehlein A."/>
            <person name="Daniel R."/>
        </authorList>
    </citation>
    <scope>NUCLEOTIDE SEQUENCE [LARGE SCALE GENOMIC DNA]</scope>
    <source>
        <strain evidence="2">ATCC 7906 / DSM 604 / BCRC 14475 / CIP 104303 / KCTC 5404 / NCIMB 10678 / 9a</strain>
    </source>
</reference>
<accession>K0AY88</accession>
<dbReference type="EMBL" id="CP003326">
    <property type="protein sequence ID" value="AFS78209.1"/>
    <property type="molecule type" value="Genomic_DNA"/>
</dbReference>
<proteinExistence type="predicted"/>
<name>K0AY88_GOTA9</name>
<dbReference type="Gene3D" id="3.40.630.40">
    <property type="entry name" value="Zn-dependent exopeptidases"/>
    <property type="match status" value="1"/>
</dbReference>
<organism evidence="1 2">
    <name type="scientific">Gottschalkia acidurici (strain ATCC 7906 / DSM 604 / BCRC 14475 / CIP 104303 / KCTC 5404 / NCIMB 10678 / 9a)</name>
    <name type="common">Clostridium acidurici</name>
    <dbReference type="NCBI Taxonomy" id="1128398"/>
    <lineage>
        <taxon>Bacteria</taxon>
        <taxon>Bacillati</taxon>
        <taxon>Bacillota</taxon>
        <taxon>Tissierellia</taxon>
        <taxon>Tissierellales</taxon>
        <taxon>Gottschalkiaceae</taxon>
        <taxon>Gottschalkia</taxon>
    </lineage>
</organism>
<dbReference type="HOGENOM" id="CLU_1218068_0_0_9"/>
<protein>
    <recommendedName>
        <fullName evidence="3">N-formylglutamate amidohydrolase</fullName>
    </recommendedName>
</protein>
<dbReference type="OrthoDB" id="2962133at2"/>
<dbReference type="eggNOG" id="ENOG502Z8SW">
    <property type="taxonomic scope" value="Bacteria"/>
</dbReference>
<dbReference type="STRING" id="1128398.Curi_c11960"/>
<evidence type="ECO:0008006" key="3">
    <source>
        <dbReference type="Google" id="ProtNLM"/>
    </source>
</evidence>